<sequence>MEVKELIEKKKQLEREVALLLSKFEEETGTSIDGIRPYRQPIYEKKTENNANPTGLILQFSLYFK</sequence>
<comment type="caution">
    <text evidence="1">The sequence shown here is derived from an EMBL/GenBank/DDBJ whole genome shotgun (WGS) entry which is preliminary data.</text>
</comment>
<evidence type="ECO:0000313" key="1">
    <source>
        <dbReference type="EMBL" id="GAG19088.1"/>
    </source>
</evidence>
<protein>
    <submittedName>
        <fullName evidence="1">Uncharacterized protein</fullName>
    </submittedName>
</protein>
<dbReference type="EMBL" id="BARS01031521">
    <property type="protein sequence ID" value="GAG19088.1"/>
    <property type="molecule type" value="Genomic_DNA"/>
</dbReference>
<accession>X0W3A0</accession>
<name>X0W3A0_9ZZZZ</name>
<gene>
    <name evidence="1" type="ORF">S01H1_49046</name>
</gene>
<organism evidence="1">
    <name type="scientific">marine sediment metagenome</name>
    <dbReference type="NCBI Taxonomy" id="412755"/>
    <lineage>
        <taxon>unclassified sequences</taxon>
        <taxon>metagenomes</taxon>
        <taxon>ecological metagenomes</taxon>
    </lineage>
</organism>
<reference evidence="1" key="1">
    <citation type="journal article" date="2014" name="Front. Microbiol.">
        <title>High frequency of phylogenetically diverse reductive dehalogenase-homologous genes in deep subseafloor sedimentary metagenomes.</title>
        <authorList>
            <person name="Kawai M."/>
            <person name="Futagami T."/>
            <person name="Toyoda A."/>
            <person name="Takaki Y."/>
            <person name="Nishi S."/>
            <person name="Hori S."/>
            <person name="Arai W."/>
            <person name="Tsubouchi T."/>
            <person name="Morono Y."/>
            <person name="Uchiyama I."/>
            <person name="Ito T."/>
            <person name="Fujiyama A."/>
            <person name="Inagaki F."/>
            <person name="Takami H."/>
        </authorList>
    </citation>
    <scope>NUCLEOTIDE SEQUENCE</scope>
    <source>
        <strain evidence="1">Expedition CK06-06</strain>
    </source>
</reference>
<dbReference type="AlphaFoldDB" id="X0W3A0"/>
<proteinExistence type="predicted"/>